<evidence type="ECO:0008006" key="3">
    <source>
        <dbReference type="Google" id="ProtNLM"/>
    </source>
</evidence>
<reference evidence="1 2" key="1">
    <citation type="journal article" date="2024" name="Nat. Commun.">
        <title>Phylogenomics reveals the evolutionary origins of lichenization in chlorophyte algae.</title>
        <authorList>
            <person name="Puginier C."/>
            <person name="Libourel C."/>
            <person name="Otte J."/>
            <person name="Skaloud P."/>
            <person name="Haon M."/>
            <person name="Grisel S."/>
            <person name="Petersen M."/>
            <person name="Berrin J.G."/>
            <person name="Delaux P.M."/>
            <person name="Dal Grande F."/>
            <person name="Keller J."/>
        </authorList>
    </citation>
    <scope>NUCLEOTIDE SEQUENCE [LARGE SCALE GENOMIC DNA]</scope>
    <source>
        <strain evidence="1 2">SAG 2043</strain>
    </source>
</reference>
<dbReference type="PANTHER" id="PTHR34407:SF1">
    <property type="entry name" value="SGNH HYDROLASE-TYPE ESTERASE DOMAIN-CONTAINING PROTEIN"/>
    <property type="match status" value="1"/>
</dbReference>
<organism evidence="1 2">
    <name type="scientific">[Myrmecia] bisecta</name>
    <dbReference type="NCBI Taxonomy" id="41462"/>
    <lineage>
        <taxon>Eukaryota</taxon>
        <taxon>Viridiplantae</taxon>
        <taxon>Chlorophyta</taxon>
        <taxon>core chlorophytes</taxon>
        <taxon>Trebouxiophyceae</taxon>
        <taxon>Trebouxiales</taxon>
        <taxon>Trebouxiaceae</taxon>
        <taxon>Myrmecia</taxon>
    </lineage>
</organism>
<dbReference type="Proteomes" id="UP001489004">
    <property type="component" value="Unassembled WGS sequence"/>
</dbReference>
<protein>
    <recommendedName>
        <fullName evidence="3">SGNH hydrolase-type esterase domain-containing protein</fullName>
    </recommendedName>
</protein>
<dbReference type="CDD" id="cd00229">
    <property type="entry name" value="SGNH_hydrolase"/>
    <property type="match status" value="1"/>
</dbReference>
<gene>
    <name evidence="1" type="ORF">WJX72_004751</name>
</gene>
<dbReference type="Gene3D" id="3.40.50.1110">
    <property type="entry name" value="SGNH hydrolase"/>
    <property type="match status" value="1"/>
</dbReference>
<dbReference type="PANTHER" id="PTHR34407">
    <property type="entry name" value="EXPRESSED PROTEIN"/>
    <property type="match status" value="1"/>
</dbReference>
<comment type="caution">
    <text evidence="1">The sequence shown here is derived from an EMBL/GenBank/DDBJ whole genome shotgun (WGS) entry which is preliminary data.</text>
</comment>
<dbReference type="InterPro" id="IPR036514">
    <property type="entry name" value="SGNH_hydro_sf"/>
</dbReference>
<name>A0AAW1R6G2_9CHLO</name>
<evidence type="ECO:0000313" key="2">
    <source>
        <dbReference type="Proteomes" id="UP001489004"/>
    </source>
</evidence>
<dbReference type="SUPFAM" id="SSF52266">
    <property type="entry name" value="SGNH hydrolase"/>
    <property type="match status" value="1"/>
</dbReference>
<dbReference type="AlphaFoldDB" id="A0AAW1R6G2"/>
<accession>A0AAW1R6G2</accession>
<evidence type="ECO:0000313" key="1">
    <source>
        <dbReference type="EMBL" id="KAK9829249.1"/>
    </source>
</evidence>
<sequence length="153" mass="16806">MSNGGDMQPLHRALAKLLKGDAISMGFAGGSVTIGSGTPNFSLDGYVSQVFDWVNQTFPHTKHKLVNGGMGGITSGYIANCLDHFIPVDLDIVFLEFTVNDYFSAKGLPAMENSARRRFERLIRALLQRPDPPAIILLHWQPNRGRLPLAGRE</sequence>
<keyword evidence="2" id="KW-1185">Reference proteome</keyword>
<proteinExistence type="predicted"/>
<dbReference type="EMBL" id="JALJOR010000001">
    <property type="protein sequence ID" value="KAK9829249.1"/>
    <property type="molecule type" value="Genomic_DNA"/>
</dbReference>